<dbReference type="GO" id="GO:0032991">
    <property type="term" value="C:protein-containing complex"/>
    <property type="evidence" value="ECO:0007669"/>
    <property type="project" value="UniProtKB-ARBA"/>
</dbReference>
<protein>
    <recommendedName>
        <fullName evidence="2">Autophagy-related protein 14</fullName>
    </recommendedName>
</protein>
<dbReference type="PANTHER" id="PTHR15157:SF5">
    <property type="entry name" value="UV RADIATION RESISTANCE-ASSOCIATED GENE PROTEIN"/>
    <property type="match status" value="1"/>
</dbReference>
<reference evidence="6" key="1">
    <citation type="submission" date="2021-02" db="EMBL/GenBank/DDBJ databases">
        <title>Psilocybe cubensis genome.</title>
        <authorList>
            <person name="Mckernan K.J."/>
            <person name="Crawford S."/>
            <person name="Trippe A."/>
            <person name="Kane L.T."/>
            <person name="Mclaughlin S."/>
        </authorList>
    </citation>
    <scope>NUCLEOTIDE SEQUENCE [LARGE SCALE GENOMIC DNA]</scope>
    <source>
        <strain evidence="6">MGC-MH-2018</strain>
    </source>
</reference>
<proteinExistence type="inferred from homology"/>
<feature type="compositionally biased region" description="Acidic residues" evidence="5">
    <location>
        <begin position="645"/>
        <end position="672"/>
    </location>
</feature>
<feature type="region of interest" description="Disordered" evidence="5">
    <location>
        <begin position="569"/>
        <end position="589"/>
    </location>
</feature>
<evidence type="ECO:0000256" key="4">
    <source>
        <dbReference type="SAM" id="Coils"/>
    </source>
</evidence>
<dbReference type="OrthoDB" id="72772at2759"/>
<feature type="compositionally biased region" description="Low complexity" evidence="5">
    <location>
        <begin position="63"/>
        <end position="72"/>
    </location>
</feature>
<dbReference type="GO" id="GO:0000149">
    <property type="term" value="F:SNARE binding"/>
    <property type="evidence" value="ECO:0007669"/>
    <property type="project" value="TreeGrafter"/>
</dbReference>
<evidence type="ECO:0000313" key="6">
    <source>
        <dbReference type="EMBL" id="KAG5174130.1"/>
    </source>
</evidence>
<feature type="compositionally biased region" description="Polar residues" evidence="5">
    <location>
        <begin position="569"/>
        <end position="582"/>
    </location>
</feature>
<dbReference type="PANTHER" id="PTHR15157">
    <property type="entry name" value="UV RADIATION RESISTANCE-ASSOCIATED GENE PROTEIN"/>
    <property type="match status" value="1"/>
</dbReference>
<accession>A0A8H7Y5F6</accession>
<dbReference type="GO" id="GO:0035493">
    <property type="term" value="P:SNARE complex assembly"/>
    <property type="evidence" value="ECO:0007669"/>
    <property type="project" value="TreeGrafter"/>
</dbReference>
<feature type="region of interest" description="Disordered" evidence="5">
    <location>
        <begin position="30"/>
        <end position="72"/>
    </location>
</feature>
<dbReference type="GO" id="GO:0005768">
    <property type="term" value="C:endosome"/>
    <property type="evidence" value="ECO:0007669"/>
    <property type="project" value="TreeGrafter"/>
</dbReference>
<evidence type="ECO:0000256" key="5">
    <source>
        <dbReference type="SAM" id="MobiDB-lite"/>
    </source>
</evidence>
<feature type="region of interest" description="Disordered" evidence="5">
    <location>
        <begin position="639"/>
        <end position="706"/>
    </location>
</feature>
<feature type="coiled-coil region" evidence="4">
    <location>
        <begin position="314"/>
        <end position="341"/>
    </location>
</feature>
<evidence type="ECO:0000256" key="3">
    <source>
        <dbReference type="ARBA" id="ARBA00023054"/>
    </source>
</evidence>
<evidence type="ECO:0000256" key="2">
    <source>
        <dbReference type="ARBA" id="ARBA00013807"/>
    </source>
</evidence>
<keyword evidence="3 4" id="KW-0175">Coiled coil</keyword>
<organism evidence="6">
    <name type="scientific">Psilocybe cubensis</name>
    <name type="common">Psychedelic mushroom</name>
    <name type="synonym">Stropharia cubensis</name>
    <dbReference type="NCBI Taxonomy" id="181762"/>
    <lineage>
        <taxon>Eukaryota</taxon>
        <taxon>Fungi</taxon>
        <taxon>Dikarya</taxon>
        <taxon>Basidiomycota</taxon>
        <taxon>Agaricomycotina</taxon>
        <taxon>Agaricomycetes</taxon>
        <taxon>Agaricomycetidae</taxon>
        <taxon>Agaricales</taxon>
        <taxon>Agaricineae</taxon>
        <taxon>Strophariaceae</taxon>
        <taxon>Psilocybe</taxon>
    </lineage>
</organism>
<dbReference type="InterPro" id="IPR018791">
    <property type="entry name" value="UV_resistance/autophagy_Atg14"/>
</dbReference>
<sequence length="706" mass="77676">MQPDLSPLHSQHQRRIRHITGLRIHNLSPFPRRDRLAAPPRHIPLDTADDNILPRRPRRRRTSAASSSSIVAPANSQAALQSIVAARLVHSFITLSPLRSAPLHQPKLPPSPPTSAPPFNSSFAKSTGPPVYFSPVHRPSTNPYFPIDTRSPRDFPPPYDLSAQSLHVQVWGNPPAGWSLLNEWHFHLNQLLPLPEDVTSLPPNTLLVSLSPPGNVFYLPHPSDRSRSPSPSHGYSSEPESEIRNPTPLRRRRHHNPAQSSTDTLTKTAGLQDLFKLVNIQSCILDNEASVSEVIRGIGHLLEDDSAFSQRRHISESEARIQDLRRNHDTVREQCAQKRAQIIAYKQRLQQRSDLLESARIAFDINSDLTQVIANERAQLTALHAHMTSIRTSLLSTLSTIFPIELLSPPDLLFTILDVPLPIPVNPSDPAPPLTLPEHKEVTEEAVAAALGFVAQVLQILAAYLGKGLVYPVTCIGSRSLIRDGISAMVGPRMFPLFSKGVDTYRFEYGVFLLNKDIEMLMSERDLRALDIRHTLPNLKNLMLTLSHDNIPTTTRPVLRRHSPILSISSGLATPSRSSSPPNEDMMDVSTPKASQIITPIANGDQSRSGATTPTASLHDTTKSKSSFLGFGVPFWGRSSTIQREEEDSVSSSEDSSDDAPGADDEEGDGDEDDRRTIHGVVASPSDNLINPVEVGGQAEKIAPAE</sequence>
<name>A0A8H7Y5F6_PSICU</name>
<comment type="similarity">
    <text evidence="1">Belongs to the ATG14 family.</text>
</comment>
<comment type="caution">
    <text evidence="6">The sequence shown here is derived from an EMBL/GenBank/DDBJ whole genome shotgun (WGS) entry which is preliminary data.</text>
</comment>
<feature type="compositionally biased region" description="Low complexity" evidence="5">
    <location>
        <begin position="228"/>
        <end position="238"/>
    </location>
</feature>
<dbReference type="GO" id="GO:0000323">
    <property type="term" value="C:lytic vacuole"/>
    <property type="evidence" value="ECO:0007669"/>
    <property type="project" value="TreeGrafter"/>
</dbReference>
<evidence type="ECO:0000256" key="1">
    <source>
        <dbReference type="ARBA" id="ARBA00009574"/>
    </source>
</evidence>
<dbReference type="Pfam" id="PF10186">
    <property type="entry name" value="ATG14"/>
    <property type="match status" value="1"/>
</dbReference>
<feature type="region of interest" description="Disordered" evidence="5">
    <location>
        <begin position="601"/>
        <end position="624"/>
    </location>
</feature>
<gene>
    <name evidence="6" type="ORF">JR316_000788</name>
</gene>
<dbReference type="AlphaFoldDB" id="A0A8H7Y5F6"/>
<dbReference type="EMBL" id="JAFIQS010000001">
    <property type="protein sequence ID" value="KAG5174130.1"/>
    <property type="molecule type" value="Genomic_DNA"/>
</dbReference>
<feature type="region of interest" description="Disordered" evidence="5">
    <location>
        <begin position="218"/>
        <end position="265"/>
    </location>
</feature>